<accession>A0A2A6RE12</accession>
<gene>
    <name evidence="3" type="ORF">CJ255_20560</name>
</gene>
<keyword evidence="4" id="KW-1185">Reference proteome</keyword>
<feature type="domain" description="Orc1-like AAA ATPase" evidence="2">
    <location>
        <begin position="142"/>
        <end position="286"/>
    </location>
</feature>
<dbReference type="InterPro" id="IPR027417">
    <property type="entry name" value="P-loop_NTPase"/>
</dbReference>
<comment type="caution">
    <text evidence="3">The sequence shown here is derived from an EMBL/GenBank/DDBJ whole genome shotgun (WGS) entry which is preliminary data.</text>
</comment>
<dbReference type="EMBL" id="NQWI01000179">
    <property type="protein sequence ID" value="PDW00541.1"/>
    <property type="molecule type" value="Genomic_DNA"/>
</dbReference>
<evidence type="ECO:0000313" key="3">
    <source>
        <dbReference type="EMBL" id="PDW00541.1"/>
    </source>
</evidence>
<dbReference type="PANTHER" id="PTHR34301">
    <property type="entry name" value="DNA-BINDING PROTEIN-RELATED"/>
    <property type="match status" value="1"/>
</dbReference>
<reference evidence="4" key="1">
    <citation type="submission" date="2017-08" db="EMBL/GenBank/DDBJ databases">
        <authorList>
            <person name="Grouzdev D.S."/>
            <person name="Gaisin V.A."/>
            <person name="Rysina M.S."/>
            <person name="Gorlenko V.M."/>
        </authorList>
    </citation>
    <scope>NUCLEOTIDE SEQUENCE [LARGE SCALE GENOMIC DNA]</scope>
    <source>
        <strain evidence="4">Kir15-3F</strain>
    </source>
</reference>
<feature type="compositionally biased region" description="Polar residues" evidence="1">
    <location>
        <begin position="1"/>
        <end position="11"/>
    </location>
</feature>
<feature type="region of interest" description="Disordered" evidence="1">
    <location>
        <begin position="1"/>
        <end position="37"/>
    </location>
</feature>
<protein>
    <recommendedName>
        <fullName evidence="2">Orc1-like AAA ATPase domain-containing protein</fullName>
    </recommendedName>
</protein>
<evidence type="ECO:0000256" key="1">
    <source>
        <dbReference type="SAM" id="MobiDB-lite"/>
    </source>
</evidence>
<dbReference type="Gene3D" id="3.40.50.300">
    <property type="entry name" value="P-loop containing nucleotide triphosphate hydrolases"/>
    <property type="match status" value="1"/>
</dbReference>
<evidence type="ECO:0000313" key="4">
    <source>
        <dbReference type="Proteomes" id="UP000220527"/>
    </source>
</evidence>
<dbReference type="SUPFAM" id="SSF52540">
    <property type="entry name" value="P-loop containing nucleoside triphosphate hydrolases"/>
    <property type="match status" value="1"/>
</dbReference>
<name>A0A2A6RE12_9CHLR</name>
<dbReference type="PANTHER" id="PTHR34301:SF8">
    <property type="entry name" value="ATPASE DOMAIN-CONTAINING PROTEIN"/>
    <property type="match status" value="1"/>
</dbReference>
<proteinExistence type="predicted"/>
<dbReference type="Pfam" id="PF13191">
    <property type="entry name" value="AAA_16"/>
    <property type="match status" value="1"/>
</dbReference>
<evidence type="ECO:0000259" key="2">
    <source>
        <dbReference type="Pfam" id="PF13191"/>
    </source>
</evidence>
<dbReference type="InterPro" id="IPR041664">
    <property type="entry name" value="AAA_16"/>
</dbReference>
<dbReference type="AlphaFoldDB" id="A0A2A6RE12"/>
<organism evidence="3 4">
    <name type="scientific">Candidatus Viridilinea mediisalina</name>
    <dbReference type="NCBI Taxonomy" id="2024553"/>
    <lineage>
        <taxon>Bacteria</taxon>
        <taxon>Bacillati</taxon>
        <taxon>Chloroflexota</taxon>
        <taxon>Chloroflexia</taxon>
        <taxon>Chloroflexales</taxon>
        <taxon>Chloroflexineae</taxon>
        <taxon>Oscillochloridaceae</taxon>
        <taxon>Candidatus Viridilinea</taxon>
    </lineage>
</organism>
<dbReference type="Proteomes" id="UP000220527">
    <property type="component" value="Unassembled WGS sequence"/>
</dbReference>
<dbReference type="OrthoDB" id="153203at2"/>
<sequence>MATPRISTTSPRSRHAGEGVGGEGHPAHPNDLSVAPSPTHDFAATWAALGQLGQIVGEVRTYLDSTSRANKQGALLRATDALTRLGQAVAERVVAPDSHLLRRIVRQWQALLIAEGGVVGRALQVGPVDNPYILNNPAEGSRFVGREDVLRRLEELWSPQGVVPSVLLYGHRRMGKTSILRNLGQRFGQQTLIVDFNLQMVGSVRDEADLLFQLAIAIYDACAGQGLAGLAEPREADFTSDHAYMAFRRFLRRLEGLRAGRRLIVTLDEFELLEQQLAAELPRLLRFWRGAFQTFPWLVLAFAGLHTLEERRRDYWDPLFGSVTAIKVSFLARGAARRLIVEPTPDFDLDYDEDVVTTMLDLTNGQPFLVNLLGHALVSRFNQRSFEEGREQERRFHMADLEAVLAAPNFFRDGDAYFSGIWHQAQHSAPAGQPAILSALAPHAAGLTRAQLAAALPEPNPELDGALAKLNDHDVLIVAEGRYRFTVELMRRWVARREMVDGER</sequence>